<proteinExistence type="predicted"/>
<reference evidence="2 3" key="1">
    <citation type="journal article" date="2023" name="Sci. Data">
        <title>Genome assembly of the Korean intertidal mud-creeper Batillaria attramentaria.</title>
        <authorList>
            <person name="Patra A.K."/>
            <person name="Ho P.T."/>
            <person name="Jun S."/>
            <person name="Lee S.J."/>
            <person name="Kim Y."/>
            <person name="Won Y.J."/>
        </authorList>
    </citation>
    <scope>NUCLEOTIDE SEQUENCE [LARGE SCALE GENOMIC DNA]</scope>
    <source>
        <strain evidence="2">Wonlab-2016</strain>
    </source>
</reference>
<dbReference type="EMBL" id="JACVVK020000154">
    <property type="protein sequence ID" value="KAK7488143.1"/>
    <property type="molecule type" value="Genomic_DNA"/>
</dbReference>
<feature type="compositionally biased region" description="Polar residues" evidence="1">
    <location>
        <begin position="70"/>
        <end position="80"/>
    </location>
</feature>
<comment type="caution">
    <text evidence="2">The sequence shown here is derived from an EMBL/GenBank/DDBJ whole genome shotgun (WGS) entry which is preliminary data.</text>
</comment>
<feature type="region of interest" description="Disordered" evidence="1">
    <location>
        <begin position="67"/>
        <end position="107"/>
    </location>
</feature>
<accession>A0ABD0KMA7</accession>
<name>A0ABD0KMA7_9CAEN</name>
<evidence type="ECO:0000313" key="3">
    <source>
        <dbReference type="Proteomes" id="UP001519460"/>
    </source>
</evidence>
<feature type="compositionally biased region" description="Basic and acidic residues" evidence="1">
    <location>
        <begin position="97"/>
        <end position="107"/>
    </location>
</feature>
<sequence length="107" mass="11465">MRLSCPTFEAGPQTGGRNSPAETVTGLRQIKLQDVSPLHPPSTCQEQRGETLSLLFCGAQFYTQAPEKPLQSSIHNTFSSSGGGQRCGQAQDTQPDPAEKGEMKDGE</sequence>
<feature type="region of interest" description="Disordered" evidence="1">
    <location>
        <begin position="1"/>
        <end position="22"/>
    </location>
</feature>
<keyword evidence="3" id="KW-1185">Reference proteome</keyword>
<evidence type="ECO:0000313" key="2">
    <source>
        <dbReference type="EMBL" id="KAK7488143.1"/>
    </source>
</evidence>
<protein>
    <submittedName>
        <fullName evidence="2">Uncharacterized protein</fullName>
    </submittedName>
</protein>
<gene>
    <name evidence="2" type="ORF">BaRGS_00020585</name>
</gene>
<dbReference type="AlphaFoldDB" id="A0ABD0KMA7"/>
<organism evidence="2 3">
    <name type="scientific">Batillaria attramentaria</name>
    <dbReference type="NCBI Taxonomy" id="370345"/>
    <lineage>
        <taxon>Eukaryota</taxon>
        <taxon>Metazoa</taxon>
        <taxon>Spiralia</taxon>
        <taxon>Lophotrochozoa</taxon>
        <taxon>Mollusca</taxon>
        <taxon>Gastropoda</taxon>
        <taxon>Caenogastropoda</taxon>
        <taxon>Sorbeoconcha</taxon>
        <taxon>Cerithioidea</taxon>
        <taxon>Batillariidae</taxon>
        <taxon>Batillaria</taxon>
    </lineage>
</organism>
<evidence type="ECO:0000256" key="1">
    <source>
        <dbReference type="SAM" id="MobiDB-lite"/>
    </source>
</evidence>
<dbReference type="Proteomes" id="UP001519460">
    <property type="component" value="Unassembled WGS sequence"/>
</dbReference>